<feature type="signal peptide" evidence="10">
    <location>
        <begin position="1"/>
        <end position="20"/>
    </location>
</feature>
<dbReference type="EC" id="3.2.1.4" evidence="3"/>
<sequence>MLWLLLVCQLPADAARSASAHRVPRLRALKTSQAASSDGSAQLTPSLTSQVLERSSSQGLERGNPQNSEKSSSHVAHPSSLVSTSDSSVVSKGVLPVSSNERSSKLSTTGLNAAMTSRSEPANDDVSPQRTSKSIISGAGTYDDAAAKHSPGGSSSSSSGSGSGSVNQNASAPGSSPASGRNASSHLGSELRSSKPAGSRAATPPVKGTSEAAWLNVSLEFPSNARAPHDYAEALHKSLLFYWAQRSGPMPVKRLAWRSDSCLECVGAHGEDLSGGYYEAGGSYLKFTLPTAFTVTQLAWGLVESREGYAKVGELEEALGAVKWGADYLLNCHSGPTRLVAMLGDSKEDFAYFGPPEEHATWAPPREAHYVTEEDPGSEVAGEMAAAMAATSIAFKEVNATYSAQLLQHAKEVYAFGEQHQGSYMASQNLGLKDHAKHYPSSGFTDELAWGALWIYLATQEDAYLQTALKYYEMLQSWSGDNWSYDWDNKAPGMHVLLTQLFPSEMMPYAQNAKNFFQAYIPGPDRTVHMTNGGLSWRSAWGVLRYSANVAQLALVHSTWAYDNGDAPYAAALFNYGQSQIDYMLGHTGGRSFVVGYGRNPPLLPFHKDSFYSYINYPTRGQPYQLQHDDFHDSRIPNRFIVYGALAGGPQADDSYEDSRGWCCAAFSEVAIDYNAGFQSALAKLAEYYDGLKQFSDCELDLGWDHPNATLALQPQWPEGDCYHGCCGKRTRSRKAEEHGQIGVPRRRRQAKSASSIEQEPYLLHAHKHTL</sequence>
<keyword evidence="5" id="KW-0136">Cellulose degradation</keyword>
<organism evidence="12 13">
    <name type="scientific">Apatococcus lobatus</name>
    <dbReference type="NCBI Taxonomy" id="904363"/>
    <lineage>
        <taxon>Eukaryota</taxon>
        <taxon>Viridiplantae</taxon>
        <taxon>Chlorophyta</taxon>
        <taxon>core chlorophytes</taxon>
        <taxon>Trebouxiophyceae</taxon>
        <taxon>Chlorellales</taxon>
        <taxon>Chlorellaceae</taxon>
        <taxon>Apatococcus</taxon>
    </lineage>
</organism>
<comment type="catalytic activity">
    <reaction evidence="1">
        <text>Endohydrolysis of (1-&gt;4)-beta-D-glucosidic linkages in cellulose, lichenin and cereal beta-D-glucans.</text>
        <dbReference type="EC" id="3.2.1.4"/>
    </reaction>
</comment>
<evidence type="ECO:0000256" key="9">
    <source>
        <dbReference type="SAM" id="MobiDB-lite"/>
    </source>
</evidence>
<keyword evidence="13" id="KW-1185">Reference proteome</keyword>
<feature type="region of interest" description="Disordered" evidence="9">
    <location>
        <begin position="737"/>
        <end position="756"/>
    </location>
</feature>
<dbReference type="EMBL" id="JALJOS010000020">
    <property type="protein sequence ID" value="KAK9826641.1"/>
    <property type="molecule type" value="Genomic_DNA"/>
</dbReference>
<evidence type="ECO:0000313" key="12">
    <source>
        <dbReference type="EMBL" id="KAK9826641.1"/>
    </source>
</evidence>
<evidence type="ECO:0000256" key="10">
    <source>
        <dbReference type="SAM" id="SignalP"/>
    </source>
</evidence>
<evidence type="ECO:0000256" key="3">
    <source>
        <dbReference type="ARBA" id="ARBA00012601"/>
    </source>
</evidence>
<feature type="compositionally biased region" description="Polar residues" evidence="9">
    <location>
        <begin position="97"/>
        <end position="135"/>
    </location>
</feature>
<accession>A0AAW1QZF0</accession>
<evidence type="ECO:0000256" key="4">
    <source>
        <dbReference type="ARBA" id="ARBA00022801"/>
    </source>
</evidence>
<evidence type="ECO:0000313" key="13">
    <source>
        <dbReference type="Proteomes" id="UP001438707"/>
    </source>
</evidence>
<comment type="caution">
    <text evidence="12">The sequence shown here is derived from an EMBL/GenBank/DDBJ whole genome shotgun (WGS) entry which is preliminary data.</text>
</comment>
<proteinExistence type="inferred from homology"/>
<evidence type="ECO:0000256" key="5">
    <source>
        <dbReference type="ARBA" id="ARBA00023001"/>
    </source>
</evidence>
<keyword evidence="4" id="KW-0378">Hydrolase</keyword>
<dbReference type="Proteomes" id="UP001438707">
    <property type="component" value="Unassembled WGS sequence"/>
</dbReference>
<dbReference type="PANTHER" id="PTHR22298">
    <property type="entry name" value="ENDO-1,4-BETA-GLUCANASE"/>
    <property type="match status" value="1"/>
</dbReference>
<keyword evidence="8" id="KW-0624">Polysaccharide degradation</keyword>
<dbReference type="Pfam" id="PF00759">
    <property type="entry name" value="Glyco_hydro_9"/>
    <property type="match status" value="1"/>
</dbReference>
<feature type="compositionally biased region" description="Low complexity" evidence="9">
    <location>
        <begin position="79"/>
        <end position="91"/>
    </location>
</feature>
<keyword evidence="10" id="KW-0732">Signal</keyword>
<evidence type="ECO:0000259" key="11">
    <source>
        <dbReference type="Pfam" id="PF00759"/>
    </source>
</evidence>
<dbReference type="AlphaFoldDB" id="A0AAW1QZF0"/>
<dbReference type="InterPro" id="IPR008928">
    <property type="entry name" value="6-hairpin_glycosidase_sf"/>
</dbReference>
<comment type="similarity">
    <text evidence="2">Belongs to the glycosyl hydrolase 9 (cellulase E) family.</text>
</comment>
<protein>
    <recommendedName>
        <fullName evidence="3">cellulase</fullName>
        <ecNumber evidence="3">3.2.1.4</ecNumber>
    </recommendedName>
</protein>
<evidence type="ECO:0000256" key="1">
    <source>
        <dbReference type="ARBA" id="ARBA00000966"/>
    </source>
</evidence>
<feature type="compositionally biased region" description="Low complexity" evidence="9">
    <location>
        <begin position="169"/>
        <end position="185"/>
    </location>
</feature>
<feature type="domain" description="Glycoside hydrolase family 9" evidence="11">
    <location>
        <begin position="231"/>
        <end position="682"/>
    </location>
</feature>
<dbReference type="Gene3D" id="1.50.10.10">
    <property type="match status" value="1"/>
</dbReference>
<evidence type="ECO:0000256" key="6">
    <source>
        <dbReference type="ARBA" id="ARBA00023277"/>
    </source>
</evidence>
<name>A0AAW1QZF0_9CHLO</name>
<feature type="compositionally biased region" description="Polar residues" evidence="9">
    <location>
        <begin position="31"/>
        <end position="74"/>
    </location>
</feature>
<dbReference type="GO" id="GO:0008810">
    <property type="term" value="F:cellulase activity"/>
    <property type="evidence" value="ECO:0007669"/>
    <property type="project" value="UniProtKB-EC"/>
</dbReference>
<dbReference type="InterPro" id="IPR012341">
    <property type="entry name" value="6hp_glycosidase-like_sf"/>
</dbReference>
<evidence type="ECO:0000256" key="2">
    <source>
        <dbReference type="ARBA" id="ARBA00007072"/>
    </source>
</evidence>
<feature type="region of interest" description="Disordered" evidence="9">
    <location>
        <begin position="31"/>
        <end position="207"/>
    </location>
</feature>
<keyword evidence="7" id="KW-0326">Glycosidase</keyword>
<evidence type="ECO:0000256" key="8">
    <source>
        <dbReference type="ARBA" id="ARBA00023326"/>
    </source>
</evidence>
<dbReference type="InterPro" id="IPR001701">
    <property type="entry name" value="Glyco_hydro_9"/>
</dbReference>
<dbReference type="GO" id="GO:0030245">
    <property type="term" value="P:cellulose catabolic process"/>
    <property type="evidence" value="ECO:0007669"/>
    <property type="project" value="UniProtKB-KW"/>
</dbReference>
<keyword evidence="6" id="KW-0119">Carbohydrate metabolism</keyword>
<gene>
    <name evidence="12" type="ORF">WJX74_007390</name>
</gene>
<dbReference type="SUPFAM" id="SSF48208">
    <property type="entry name" value="Six-hairpin glycosidases"/>
    <property type="match status" value="1"/>
</dbReference>
<reference evidence="12 13" key="1">
    <citation type="journal article" date="2024" name="Nat. Commun.">
        <title>Phylogenomics reveals the evolutionary origins of lichenization in chlorophyte algae.</title>
        <authorList>
            <person name="Puginier C."/>
            <person name="Libourel C."/>
            <person name="Otte J."/>
            <person name="Skaloud P."/>
            <person name="Haon M."/>
            <person name="Grisel S."/>
            <person name="Petersen M."/>
            <person name="Berrin J.G."/>
            <person name="Delaux P.M."/>
            <person name="Dal Grande F."/>
            <person name="Keller J."/>
        </authorList>
    </citation>
    <scope>NUCLEOTIDE SEQUENCE [LARGE SCALE GENOMIC DNA]</scope>
    <source>
        <strain evidence="12 13">SAG 2145</strain>
    </source>
</reference>
<evidence type="ECO:0000256" key="7">
    <source>
        <dbReference type="ARBA" id="ARBA00023295"/>
    </source>
</evidence>
<feature type="chain" id="PRO_5043396589" description="cellulase" evidence="10">
    <location>
        <begin position="21"/>
        <end position="771"/>
    </location>
</feature>